<keyword evidence="2" id="KW-0175">Coiled coil</keyword>
<feature type="domain" description="CcmH/CycL/Ccl2/NrfF N-terminal" evidence="3">
    <location>
        <begin position="18"/>
        <end position="112"/>
    </location>
</feature>
<feature type="transmembrane region" description="Helical" evidence="1">
    <location>
        <begin position="218"/>
        <end position="239"/>
    </location>
</feature>
<dbReference type="InterPro" id="IPR005616">
    <property type="entry name" value="CcmH/CycL/Ccl2/NrfF_N"/>
</dbReference>
<evidence type="ECO:0000313" key="5">
    <source>
        <dbReference type="Proteomes" id="UP000605259"/>
    </source>
</evidence>
<dbReference type="Pfam" id="PF03918">
    <property type="entry name" value="CcmH"/>
    <property type="match status" value="1"/>
</dbReference>
<dbReference type="RefSeq" id="WP_229722114.1">
    <property type="nucleotide sequence ID" value="NZ_BMFK01000001.1"/>
</dbReference>
<feature type="transmembrane region" description="Helical" evidence="1">
    <location>
        <begin position="251"/>
        <end position="269"/>
    </location>
</feature>
<proteinExistence type="inferred from homology"/>
<evidence type="ECO:0000256" key="2">
    <source>
        <dbReference type="SAM" id="Coils"/>
    </source>
</evidence>
<organism evidence="4 5">
    <name type="scientific">Priestia taiwanensis</name>
    <dbReference type="NCBI Taxonomy" id="1347902"/>
    <lineage>
        <taxon>Bacteria</taxon>
        <taxon>Bacillati</taxon>
        <taxon>Bacillota</taxon>
        <taxon>Bacilli</taxon>
        <taxon>Bacillales</taxon>
        <taxon>Bacillaceae</taxon>
        <taxon>Priestia</taxon>
    </lineage>
</organism>
<dbReference type="NCBIfam" id="NF038403">
    <property type="entry name" value="perm_prefix_1"/>
    <property type="match status" value="1"/>
</dbReference>
<comment type="function">
    <text evidence="1">Possible subunit of a heme lyase.</text>
</comment>
<feature type="coiled-coil region" evidence="2">
    <location>
        <begin position="9"/>
        <end position="36"/>
    </location>
</feature>
<keyword evidence="1" id="KW-0479">Metal-binding</keyword>
<keyword evidence="1" id="KW-0812">Transmembrane</keyword>
<keyword evidence="1" id="KW-0349">Heme</keyword>
<name>A0A917AJN4_9BACI</name>
<reference evidence="4" key="1">
    <citation type="journal article" date="2014" name="Int. J. Syst. Evol. Microbiol.">
        <title>Complete genome sequence of Corynebacterium casei LMG S-19264T (=DSM 44701T), isolated from a smear-ripened cheese.</title>
        <authorList>
            <consortium name="US DOE Joint Genome Institute (JGI-PGF)"/>
            <person name="Walter F."/>
            <person name="Albersmeier A."/>
            <person name="Kalinowski J."/>
            <person name="Ruckert C."/>
        </authorList>
    </citation>
    <scope>NUCLEOTIDE SEQUENCE</scope>
    <source>
        <strain evidence="4">CGMCC 1.12698</strain>
    </source>
</reference>
<keyword evidence="1" id="KW-0472">Membrane</keyword>
<keyword evidence="5" id="KW-1185">Reference proteome</keyword>
<dbReference type="InterPro" id="IPR047928">
    <property type="entry name" value="Perm_prefix_1"/>
</dbReference>
<comment type="similarity">
    <text evidence="1">Belongs to the CcmH/CycL/Ccl2/NrfF family.</text>
</comment>
<comment type="caution">
    <text evidence="4">The sequence shown here is derived from an EMBL/GenBank/DDBJ whole genome shotgun (WGS) entry which is preliminary data.</text>
</comment>
<gene>
    <name evidence="4" type="ORF">GCM10007140_04220</name>
</gene>
<evidence type="ECO:0000256" key="1">
    <source>
        <dbReference type="RuleBase" id="RU364112"/>
    </source>
</evidence>
<comment type="caution">
    <text evidence="1">Lacks conserved residue(s) required for the propagation of feature annotation.</text>
</comment>
<protein>
    <recommendedName>
        <fullName evidence="1">Cytochrome c-type biogenesis protein</fullName>
    </recommendedName>
</protein>
<dbReference type="EMBL" id="BMFK01000001">
    <property type="protein sequence ID" value="GGE57060.1"/>
    <property type="molecule type" value="Genomic_DNA"/>
</dbReference>
<keyword evidence="1" id="KW-0408">Iron</keyword>
<keyword evidence="1" id="KW-1133">Transmembrane helix</keyword>
<evidence type="ECO:0000259" key="3">
    <source>
        <dbReference type="Pfam" id="PF03918"/>
    </source>
</evidence>
<feature type="transmembrane region" description="Helical" evidence="1">
    <location>
        <begin position="82"/>
        <end position="104"/>
    </location>
</feature>
<dbReference type="AlphaFoldDB" id="A0A917AJN4"/>
<sequence length="281" mass="33090">MMKQIDVFVDTVYEDMDGKNEEIQELKAEMKSHLIEAVYELIEEGKEEEDAIEIAIERFGGEHEMRPDLEQLFQPQNLFSKWVLYLAVACLGLGFVVFGFVWYIEEKNASENDTLAWKITSILYDKDTISEEDKKEIMRRVDDTDHVPIVKIYRVKDYEEQATNFDHLFDYAKRANPYYEYERTVSAPTWMFAEFRNYGSGNAKWYVKLVVRDVNKSMWIALFVGIALYMVLFAIWATINAYHHKRLNVGWILAFTFFNIVGYFAYYLLGRRKILIGAEAT</sequence>
<evidence type="ECO:0000313" key="4">
    <source>
        <dbReference type="EMBL" id="GGE57060.1"/>
    </source>
</evidence>
<dbReference type="GO" id="GO:0046872">
    <property type="term" value="F:metal ion binding"/>
    <property type="evidence" value="ECO:0007669"/>
    <property type="project" value="UniProtKB-KW"/>
</dbReference>
<reference evidence="4" key="2">
    <citation type="submission" date="2020-09" db="EMBL/GenBank/DDBJ databases">
        <authorList>
            <person name="Sun Q."/>
            <person name="Zhou Y."/>
        </authorList>
    </citation>
    <scope>NUCLEOTIDE SEQUENCE</scope>
    <source>
        <strain evidence="4">CGMCC 1.12698</strain>
    </source>
</reference>
<keyword evidence="1" id="KW-0732">Signal</keyword>
<dbReference type="Proteomes" id="UP000605259">
    <property type="component" value="Unassembled WGS sequence"/>
</dbReference>
<accession>A0A917AJN4</accession>